<dbReference type="PROSITE" id="PS00868">
    <property type="entry name" value="CYS_MET_METAB_PP"/>
    <property type="match status" value="1"/>
</dbReference>
<evidence type="ECO:0008006" key="4">
    <source>
        <dbReference type="Google" id="ProtNLM"/>
    </source>
</evidence>
<proteinExistence type="predicted"/>
<dbReference type="Pfam" id="PF01053">
    <property type="entry name" value="Cys_Met_Meta_PP"/>
    <property type="match status" value="1"/>
</dbReference>
<dbReference type="PIRSF" id="PIRSF001434">
    <property type="entry name" value="CGS"/>
    <property type="match status" value="1"/>
</dbReference>
<dbReference type="Gene3D" id="3.90.1150.10">
    <property type="entry name" value="Aspartate Aminotransferase, domain 1"/>
    <property type="match status" value="1"/>
</dbReference>
<dbReference type="InterPro" id="IPR000277">
    <property type="entry name" value="Cys/Met-Metab_PyrdxlP-dep_enz"/>
</dbReference>
<dbReference type="PANTHER" id="PTHR43379:SF1">
    <property type="entry name" value="CYSTATHIONINE GAMMA-SYNTHASE 1, CHLOROPLASTIC-RELATED"/>
    <property type="match status" value="1"/>
</dbReference>
<dbReference type="InterPro" id="IPR015422">
    <property type="entry name" value="PyrdxlP-dep_Trfase_small"/>
</dbReference>
<feature type="non-terminal residue" evidence="3">
    <location>
        <position position="1"/>
    </location>
</feature>
<dbReference type="InterPro" id="IPR015424">
    <property type="entry name" value="PyrdxlP-dep_Trfase"/>
</dbReference>
<accession>A0A382HWQ7</accession>
<dbReference type="Gene3D" id="3.40.640.10">
    <property type="entry name" value="Type I PLP-dependent aspartate aminotransferase-like (Major domain)"/>
    <property type="match status" value="1"/>
</dbReference>
<evidence type="ECO:0000256" key="2">
    <source>
        <dbReference type="ARBA" id="ARBA00022898"/>
    </source>
</evidence>
<dbReference type="GO" id="GO:0003962">
    <property type="term" value="F:cystathionine gamma-synthase activity"/>
    <property type="evidence" value="ECO:0007669"/>
    <property type="project" value="InterPro"/>
</dbReference>
<protein>
    <recommendedName>
        <fullName evidence="4">Cystathionine gamma-synthase</fullName>
    </recommendedName>
</protein>
<dbReference type="GO" id="GO:0030170">
    <property type="term" value="F:pyridoxal phosphate binding"/>
    <property type="evidence" value="ECO:0007669"/>
    <property type="project" value="InterPro"/>
</dbReference>
<reference evidence="3" key="1">
    <citation type="submission" date="2018-05" db="EMBL/GenBank/DDBJ databases">
        <authorList>
            <person name="Lanie J.A."/>
            <person name="Ng W.-L."/>
            <person name="Kazmierczak K.M."/>
            <person name="Andrzejewski T.M."/>
            <person name="Davidsen T.M."/>
            <person name="Wayne K.J."/>
            <person name="Tettelin H."/>
            <person name="Glass J.I."/>
            <person name="Rusch D."/>
            <person name="Podicherti R."/>
            <person name="Tsui H.-C.T."/>
            <person name="Winkler M.E."/>
        </authorList>
    </citation>
    <scope>NUCLEOTIDE SEQUENCE</scope>
</reference>
<dbReference type="CDD" id="cd00614">
    <property type="entry name" value="CGS_like"/>
    <property type="match status" value="1"/>
</dbReference>
<dbReference type="FunFam" id="3.90.1150.10:FF:000033">
    <property type="entry name" value="Cystathionine gamma-synthase"/>
    <property type="match status" value="1"/>
</dbReference>
<dbReference type="EMBL" id="UINC01063669">
    <property type="protein sequence ID" value="SVB91545.1"/>
    <property type="molecule type" value="Genomic_DNA"/>
</dbReference>
<dbReference type="GO" id="GO:0009086">
    <property type="term" value="P:methionine biosynthetic process"/>
    <property type="evidence" value="ECO:0007669"/>
    <property type="project" value="InterPro"/>
</dbReference>
<dbReference type="FunFam" id="3.40.640.10:FF:000046">
    <property type="entry name" value="Cystathionine gamma-lyase"/>
    <property type="match status" value="1"/>
</dbReference>
<comment type="cofactor">
    <cofactor evidence="1">
        <name>pyridoxal 5'-phosphate</name>
        <dbReference type="ChEBI" id="CHEBI:597326"/>
    </cofactor>
</comment>
<dbReference type="AlphaFoldDB" id="A0A382HWQ7"/>
<evidence type="ECO:0000256" key="1">
    <source>
        <dbReference type="ARBA" id="ARBA00001933"/>
    </source>
</evidence>
<keyword evidence="2" id="KW-0663">Pyridoxal phosphate</keyword>
<dbReference type="InterPro" id="IPR015421">
    <property type="entry name" value="PyrdxlP-dep_Trfase_major"/>
</dbReference>
<dbReference type="SUPFAM" id="SSF53383">
    <property type="entry name" value="PLP-dependent transferases"/>
    <property type="match status" value="1"/>
</dbReference>
<name>A0A382HWQ7_9ZZZZ</name>
<dbReference type="PANTHER" id="PTHR43379">
    <property type="entry name" value="CYSTATHIONINE GAMMA-SYNTHASE"/>
    <property type="match status" value="1"/>
</dbReference>
<dbReference type="InterPro" id="IPR044639">
    <property type="entry name" value="CGS1/2"/>
</dbReference>
<gene>
    <name evidence="3" type="ORF">METZ01_LOCUS244399</name>
</gene>
<sequence length="322" mass="35252">VIASLENAEEALLFSSGMSAITSVLYAMLRSGQHLIITEDCYRMTAKFCRTLAKFGIETTLVKAGDMGALAGAVRPETRLIFTESPTNPHLHVLDLEKLVSFAKKRRLKVLIDSTLATPINQRPLDYGVDLVIHSATKYMGGHNDLMAGVVCGKGALIDAIREYQRITGSVVDPNTSYLLIRGLKTLALRVARQNDTATEIAHFLEEHPKVTEVYYPGLESHVDHEIAKAQMSGFGGLISFEVEGNLERTRGFVHRLSLPYLAPSLGGVETLVSHPATVSYYDLSLEERLSIGITDQLVRYAVGIEDAQELVNDIEQALAGI</sequence>
<organism evidence="3">
    <name type="scientific">marine metagenome</name>
    <dbReference type="NCBI Taxonomy" id="408172"/>
    <lineage>
        <taxon>unclassified sequences</taxon>
        <taxon>metagenomes</taxon>
        <taxon>ecological metagenomes</taxon>
    </lineage>
</organism>
<dbReference type="GO" id="GO:0019346">
    <property type="term" value="P:transsulfuration"/>
    <property type="evidence" value="ECO:0007669"/>
    <property type="project" value="InterPro"/>
</dbReference>
<dbReference type="InterPro" id="IPR054542">
    <property type="entry name" value="Cys_met_metab_PP"/>
</dbReference>
<evidence type="ECO:0000313" key="3">
    <source>
        <dbReference type="EMBL" id="SVB91545.1"/>
    </source>
</evidence>